<reference evidence="1" key="2">
    <citation type="submission" date="2019-07" db="EMBL/GenBank/DDBJ databases">
        <authorList>
            <person name="Yang Y."/>
            <person name="Bocs S."/>
            <person name="Baudouin L."/>
        </authorList>
    </citation>
    <scope>NUCLEOTIDE SEQUENCE</scope>
    <source>
        <tissue evidence="1">Spear leaf of Hainan Tall coconut</tissue>
    </source>
</reference>
<protein>
    <submittedName>
        <fullName evidence="1">Uncharacterized protein</fullName>
    </submittedName>
</protein>
<comment type="caution">
    <text evidence="1">The sequence shown here is derived from an EMBL/GenBank/DDBJ whole genome shotgun (WGS) entry which is preliminary data.</text>
</comment>
<name>A0A8K0MZB9_COCNU</name>
<sequence>MASQPFTLFPFFNGTTRTSCAISLPIKVSLGPNGLVGILTSLSFAKWYISWILVPDQQADIEFRTNCKSFVEPWWIRQVYAKDCLIWFESHWIVLFNLVNKLAVSVMPRCVKHVFDNQLNPLVAFPLCLSGMLI</sequence>
<gene>
    <name evidence="1" type="ORF">COCNU_04G002160</name>
</gene>
<dbReference type="EMBL" id="CM017875">
    <property type="protein sequence ID" value="KAG1337910.1"/>
    <property type="molecule type" value="Genomic_DNA"/>
</dbReference>
<evidence type="ECO:0000313" key="2">
    <source>
        <dbReference type="Proteomes" id="UP000797356"/>
    </source>
</evidence>
<reference evidence="1" key="1">
    <citation type="journal article" date="2017" name="Gigascience">
        <title>The genome draft of coconut (Cocos nucifera).</title>
        <authorList>
            <person name="Xiao Y."/>
            <person name="Xu P."/>
            <person name="Fan H."/>
            <person name="Baudouin L."/>
            <person name="Xia W."/>
            <person name="Bocs S."/>
            <person name="Xu J."/>
            <person name="Li Q."/>
            <person name="Guo A."/>
            <person name="Zhou L."/>
            <person name="Li J."/>
            <person name="Wu Y."/>
            <person name="Ma Z."/>
            <person name="Armero A."/>
            <person name="Issali A.E."/>
            <person name="Liu N."/>
            <person name="Peng M."/>
            <person name="Yang Y."/>
        </authorList>
    </citation>
    <scope>NUCLEOTIDE SEQUENCE</scope>
    <source>
        <tissue evidence="1">Spear leaf of Hainan Tall coconut</tissue>
    </source>
</reference>
<dbReference type="AlphaFoldDB" id="A0A8K0MZB9"/>
<evidence type="ECO:0000313" key="1">
    <source>
        <dbReference type="EMBL" id="KAG1337910.1"/>
    </source>
</evidence>
<organism evidence="1 2">
    <name type="scientific">Cocos nucifera</name>
    <name type="common">Coconut palm</name>
    <dbReference type="NCBI Taxonomy" id="13894"/>
    <lineage>
        <taxon>Eukaryota</taxon>
        <taxon>Viridiplantae</taxon>
        <taxon>Streptophyta</taxon>
        <taxon>Embryophyta</taxon>
        <taxon>Tracheophyta</taxon>
        <taxon>Spermatophyta</taxon>
        <taxon>Magnoliopsida</taxon>
        <taxon>Liliopsida</taxon>
        <taxon>Arecaceae</taxon>
        <taxon>Arecoideae</taxon>
        <taxon>Cocoseae</taxon>
        <taxon>Attaleinae</taxon>
        <taxon>Cocos</taxon>
    </lineage>
</organism>
<keyword evidence="2" id="KW-1185">Reference proteome</keyword>
<dbReference type="Proteomes" id="UP000797356">
    <property type="component" value="Chromosome 4"/>
</dbReference>
<proteinExistence type="predicted"/>
<accession>A0A8K0MZB9</accession>